<dbReference type="EMBL" id="OU015568">
    <property type="protein sequence ID" value="CAG5079175.1"/>
    <property type="molecule type" value="Genomic_DNA"/>
</dbReference>
<dbReference type="PROSITE" id="PS50026">
    <property type="entry name" value="EGF_3"/>
    <property type="match status" value="1"/>
</dbReference>
<evidence type="ECO:0000313" key="4">
    <source>
        <dbReference type="EMBL" id="CAG5079175.1"/>
    </source>
</evidence>
<keyword evidence="1" id="KW-0245">EGF-like domain</keyword>
<dbReference type="InterPro" id="IPR000742">
    <property type="entry name" value="EGF"/>
</dbReference>
<sequence>MFLTKQDFVQGHDDSNVDVTTDATTYRTEEATYIFDQDNDSSTVSGSTSSVEKETTDFQTTDKAEEITDNSEQVNESSTVPDGTPSVEKGTTDSITTDMTEVVTDTFEQFSTPSTLKAESTEPSQIVHKTTDAEKTTTIFETEYSSTQKILSTVPKYCDGITCLNGGTCNEMEENFSCDCIDPFTGEYCQDHPCDGFCQNHGVCALESEIPTCSCRDPYKRL</sequence>
<feature type="region of interest" description="Disordered" evidence="2">
    <location>
        <begin position="37"/>
        <end position="92"/>
    </location>
</feature>
<keyword evidence="5" id="KW-1185">Reference proteome</keyword>
<dbReference type="Proteomes" id="UP001158576">
    <property type="component" value="Chromosome PAR"/>
</dbReference>
<feature type="disulfide bond" evidence="1">
    <location>
        <begin position="180"/>
        <end position="189"/>
    </location>
</feature>
<evidence type="ECO:0000256" key="2">
    <source>
        <dbReference type="SAM" id="MobiDB-lite"/>
    </source>
</evidence>
<dbReference type="Gene3D" id="2.10.25.10">
    <property type="entry name" value="Laminin"/>
    <property type="match status" value="1"/>
</dbReference>
<evidence type="ECO:0000256" key="1">
    <source>
        <dbReference type="PROSITE-ProRule" id="PRU00076"/>
    </source>
</evidence>
<dbReference type="PROSITE" id="PS00022">
    <property type="entry name" value="EGF_1"/>
    <property type="match status" value="1"/>
</dbReference>
<evidence type="ECO:0000313" key="5">
    <source>
        <dbReference type="Proteomes" id="UP001158576"/>
    </source>
</evidence>
<feature type="domain" description="EGF-like" evidence="3">
    <location>
        <begin position="154"/>
        <end position="190"/>
    </location>
</feature>
<gene>
    <name evidence="4" type="ORF">OKIOD_LOCUS748</name>
</gene>
<keyword evidence="1" id="KW-1015">Disulfide bond</keyword>
<dbReference type="SUPFAM" id="SSF57196">
    <property type="entry name" value="EGF/Laminin"/>
    <property type="match status" value="1"/>
</dbReference>
<proteinExistence type="predicted"/>
<protein>
    <submittedName>
        <fullName evidence="4">Oidioi.mRNA.OKI2018_I69.PAR.g9190.t1.cds</fullName>
    </submittedName>
</protein>
<dbReference type="PROSITE" id="PS01186">
    <property type="entry name" value="EGF_2"/>
    <property type="match status" value="1"/>
</dbReference>
<reference evidence="4 5" key="1">
    <citation type="submission" date="2021-04" db="EMBL/GenBank/DDBJ databases">
        <authorList>
            <person name="Bliznina A."/>
        </authorList>
    </citation>
    <scope>NUCLEOTIDE SEQUENCE [LARGE SCALE GENOMIC DNA]</scope>
</reference>
<feature type="compositionally biased region" description="Basic and acidic residues" evidence="2">
    <location>
        <begin position="51"/>
        <end position="66"/>
    </location>
</feature>
<comment type="caution">
    <text evidence="1">Lacks conserved residue(s) required for the propagation of feature annotation.</text>
</comment>
<feature type="compositionally biased region" description="Polar residues" evidence="2">
    <location>
        <begin position="70"/>
        <end position="81"/>
    </location>
</feature>
<evidence type="ECO:0000259" key="3">
    <source>
        <dbReference type="PROSITE" id="PS50026"/>
    </source>
</evidence>
<name>A0ABN7RJE4_OIKDI</name>
<accession>A0ABN7RJE4</accession>
<dbReference type="CDD" id="cd00054">
    <property type="entry name" value="EGF_CA"/>
    <property type="match status" value="1"/>
</dbReference>
<feature type="compositionally biased region" description="Low complexity" evidence="2">
    <location>
        <begin position="41"/>
        <end position="50"/>
    </location>
</feature>
<organism evidence="4 5">
    <name type="scientific">Oikopleura dioica</name>
    <name type="common">Tunicate</name>
    <dbReference type="NCBI Taxonomy" id="34765"/>
    <lineage>
        <taxon>Eukaryota</taxon>
        <taxon>Metazoa</taxon>
        <taxon>Chordata</taxon>
        <taxon>Tunicata</taxon>
        <taxon>Appendicularia</taxon>
        <taxon>Copelata</taxon>
        <taxon>Oikopleuridae</taxon>
        <taxon>Oikopleura</taxon>
    </lineage>
</organism>